<evidence type="ECO:0000313" key="2">
    <source>
        <dbReference type="Proteomes" id="UP000286071"/>
    </source>
</evidence>
<dbReference type="Proteomes" id="UP000286071">
    <property type="component" value="Unassembled WGS sequence"/>
</dbReference>
<comment type="caution">
    <text evidence="1">The sequence shown here is derived from an EMBL/GenBank/DDBJ whole genome shotgun (WGS) entry which is preliminary data.</text>
</comment>
<evidence type="ECO:0000313" key="1">
    <source>
        <dbReference type="EMBL" id="RON09356.1"/>
    </source>
</evidence>
<evidence type="ECO:0008006" key="3">
    <source>
        <dbReference type="Google" id="ProtNLM"/>
    </source>
</evidence>
<reference evidence="1 2" key="1">
    <citation type="submission" date="2016-10" db="EMBL/GenBank/DDBJ databases">
        <title>Comparative genome analysis of multiple Pseudomonas spp. focuses on biocontrol and plant growth promoting traits.</title>
        <authorList>
            <person name="Tao X.-Y."/>
            <person name="Taylor C.G."/>
        </authorList>
    </citation>
    <scope>NUCLEOTIDE SEQUENCE [LARGE SCALE GENOMIC DNA]</scope>
    <source>
        <strain evidence="1 2">48H11</strain>
    </source>
</reference>
<gene>
    <name evidence="1" type="ORF">BK659_10515</name>
</gene>
<dbReference type="SUPFAM" id="SSF52540">
    <property type="entry name" value="P-loop containing nucleoside triphosphate hydrolases"/>
    <property type="match status" value="1"/>
</dbReference>
<accession>A0A423H830</accession>
<dbReference type="EMBL" id="MOBJ01000007">
    <property type="protein sequence ID" value="RON09356.1"/>
    <property type="molecule type" value="Genomic_DNA"/>
</dbReference>
<protein>
    <recommendedName>
        <fullName evidence="3">Helicase</fullName>
    </recommendedName>
</protein>
<dbReference type="Gene3D" id="3.40.50.300">
    <property type="entry name" value="P-loop containing nucleotide triphosphate hydrolases"/>
    <property type="match status" value="1"/>
</dbReference>
<dbReference type="AlphaFoldDB" id="A0A423H830"/>
<name>A0A423H830_9PSED</name>
<dbReference type="InterPro" id="IPR027417">
    <property type="entry name" value="P-loop_NTPase"/>
</dbReference>
<sequence>MIVRTLQANTHEHLHIQGYAGIGKSFLISSLLNFLNLSKTIVLVKNTKKLNELKKRSKLEKFKLYTFEEFSFRLISNKFDRTSLRNAYETKQYTNAEIAKNLNISSIKKLDENQVISICMETINSYCLSDDYSLKDKHLPNIENYLSQIDRTALLEYSIRIWQAIDPTHIGPLALPFNGFSVVKKASLLGGSVHPSITHILIDESHDLPPSLLKILERGPQCLITLGDEYQRLTGKPTKRGLEVRQKEATQSVRTGKKMEKILNPLIYAHPNKLKLPFEGAKDTTLNISHYDMANLPPPANTILVASRWGMLLWFWSLSDAGHYISFMGDSAANFSQFAHDCLRLFRDGTPSTHSDLVHYPNWQLLSLDLSNDESFCAVERKLQSGYKVADLTATFNKPGKSLNNSYTLALAEEIGNMEFNSVIIANDLMPDRPPKDGYELDRRISTLYTAISRAIQELYLPIDIEEWLASYRVAGLYIPTKKSY</sequence>
<proteinExistence type="predicted"/>
<organism evidence="1 2">
    <name type="scientific">Pseudomonas brassicacearum</name>
    <dbReference type="NCBI Taxonomy" id="930166"/>
    <lineage>
        <taxon>Bacteria</taxon>
        <taxon>Pseudomonadati</taxon>
        <taxon>Pseudomonadota</taxon>
        <taxon>Gammaproteobacteria</taxon>
        <taxon>Pseudomonadales</taxon>
        <taxon>Pseudomonadaceae</taxon>
        <taxon>Pseudomonas</taxon>
    </lineage>
</organism>